<comment type="cofactor">
    <cofactor evidence="1">
        <name>FMN</name>
        <dbReference type="ChEBI" id="CHEBI:58210"/>
    </cofactor>
</comment>
<dbReference type="EMBL" id="DYUK01000156">
    <property type="protein sequence ID" value="HJG80226.1"/>
    <property type="molecule type" value="Genomic_DNA"/>
</dbReference>
<evidence type="ECO:0000256" key="1">
    <source>
        <dbReference type="ARBA" id="ARBA00001917"/>
    </source>
</evidence>
<dbReference type="Pfam" id="PF07992">
    <property type="entry name" value="Pyr_redox_2"/>
    <property type="match status" value="1"/>
</dbReference>
<evidence type="ECO:0000256" key="4">
    <source>
        <dbReference type="ARBA" id="ARBA00023002"/>
    </source>
</evidence>
<organism evidence="6 7">
    <name type="scientific">Brevibacterium senegalense</name>
    <dbReference type="NCBI Taxonomy" id="1033736"/>
    <lineage>
        <taxon>Bacteria</taxon>
        <taxon>Bacillati</taxon>
        <taxon>Actinomycetota</taxon>
        <taxon>Actinomycetes</taxon>
        <taxon>Micrococcales</taxon>
        <taxon>Brevibacteriaceae</taxon>
        <taxon>Brevibacterium</taxon>
    </lineage>
</organism>
<dbReference type="InterPro" id="IPR051793">
    <property type="entry name" value="NADH:flavin_oxidoreductase"/>
</dbReference>
<name>A0A921MEZ3_9MICO</name>
<reference evidence="6" key="2">
    <citation type="submission" date="2021-09" db="EMBL/GenBank/DDBJ databases">
        <authorList>
            <person name="Gilroy R."/>
        </authorList>
    </citation>
    <scope>NUCLEOTIDE SEQUENCE</scope>
    <source>
        <strain evidence="6">ChiGjej5B5-7349</strain>
    </source>
</reference>
<proteinExistence type="predicted"/>
<keyword evidence="3" id="KW-0288">FMN</keyword>
<protein>
    <submittedName>
        <fullName evidence="6">NAD(P)/FAD-dependent oxidoreductase</fullName>
    </submittedName>
</protein>
<dbReference type="PANTHER" id="PTHR42917:SF2">
    <property type="entry name" value="2,4-DIENOYL-COA REDUCTASE [(2E)-ENOYL-COA-PRODUCING]"/>
    <property type="match status" value="1"/>
</dbReference>
<dbReference type="InterPro" id="IPR023753">
    <property type="entry name" value="FAD/NAD-binding_dom"/>
</dbReference>
<evidence type="ECO:0000259" key="5">
    <source>
        <dbReference type="Pfam" id="PF07992"/>
    </source>
</evidence>
<evidence type="ECO:0000313" key="7">
    <source>
        <dbReference type="Proteomes" id="UP000784435"/>
    </source>
</evidence>
<keyword evidence="2" id="KW-0285">Flavoprotein</keyword>
<dbReference type="PRINTS" id="PR00411">
    <property type="entry name" value="PNDRDTASEI"/>
</dbReference>
<dbReference type="GO" id="GO:0016491">
    <property type="term" value="F:oxidoreductase activity"/>
    <property type="evidence" value="ECO:0007669"/>
    <property type="project" value="UniProtKB-KW"/>
</dbReference>
<dbReference type="SUPFAM" id="SSF51905">
    <property type="entry name" value="FAD/NAD(P)-binding domain"/>
    <property type="match status" value="1"/>
</dbReference>
<dbReference type="AlphaFoldDB" id="A0A921MEZ3"/>
<feature type="non-terminal residue" evidence="6">
    <location>
        <position position="1"/>
    </location>
</feature>
<evidence type="ECO:0000256" key="2">
    <source>
        <dbReference type="ARBA" id="ARBA00022630"/>
    </source>
</evidence>
<sequence>EDDIRPCVGANACLDAIYVSGSAHCIHNPATGREQGLPQSVAAAGPSPRPQRVVVVGAGPAGLEAARVAAVRGHEVVLLEASDSHGGQLAIAARSERRRDLIGIVDWRLQQVRKHGVDVRFGVWADADTVRELEPDVVLVATGGVPDTEVCAGSEHALDVWDVMTSPVAEGSRVLVYDDHGFYPAVDAMERLARGGAEVVYASPERTIAVDVGSMNSPAYLKVMAEHGVESRLTRRLTAIEETDTGLRAVLRSEYADTDETVDVDAVVIDHGTLPNDELYRELREGARNRGALDHEAFVDPLGTHARAVRPESPGDGEYDLYRLGDAVTSRNVHASILDALRVGLLV</sequence>
<dbReference type="PANTHER" id="PTHR42917">
    <property type="entry name" value="2,4-DIENOYL-COA REDUCTASE"/>
    <property type="match status" value="1"/>
</dbReference>
<comment type="caution">
    <text evidence="6">The sequence shown here is derived from an EMBL/GenBank/DDBJ whole genome shotgun (WGS) entry which is preliminary data.</text>
</comment>
<reference evidence="6" key="1">
    <citation type="journal article" date="2021" name="PeerJ">
        <title>Extensive microbial diversity within the chicken gut microbiome revealed by metagenomics and culture.</title>
        <authorList>
            <person name="Gilroy R."/>
            <person name="Ravi A."/>
            <person name="Getino M."/>
            <person name="Pursley I."/>
            <person name="Horton D.L."/>
            <person name="Alikhan N.F."/>
            <person name="Baker D."/>
            <person name="Gharbi K."/>
            <person name="Hall N."/>
            <person name="Watson M."/>
            <person name="Adriaenssens E.M."/>
            <person name="Foster-Nyarko E."/>
            <person name="Jarju S."/>
            <person name="Secka A."/>
            <person name="Antonio M."/>
            <person name="Oren A."/>
            <person name="Chaudhuri R.R."/>
            <person name="La Ragione R."/>
            <person name="Hildebrand F."/>
            <person name="Pallen M.J."/>
        </authorList>
    </citation>
    <scope>NUCLEOTIDE SEQUENCE</scope>
    <source>
        <strain evidence="6">ChiGjej5B5-7349</strain>
    </source>
</reference>
<accession>A0A921MEZ3</accession>
<evidence type="ECO:0000313" key="6">
    <source>
        <dbReference type="EMBL" id="HJG80226.1"/>
    </source>
</evidence>
<dbReference type="Proteomes" id="UP000784435">
    <property type="component" value="Unassembled WGS sequence"/>
</dbReference>
<feature type="domain" description="FAD/NAD(P)-binding" evidence="5">
    <location>
        <begin position="48"/>
        <end position="151"/>
    </location>
</feature>
<evidence type="ECO:0000256" key="3">
    <source>
        <dbReference type="ARBA" id="ARBA00022643"/>
    </source>
</evidence>
<dbReference type="Gene3D" id="3.50.50.60">
    <property type="entry name" value="FAD/NAD(P)-binding domain"/>
    <property type="match status" value="1"/>
</dbReference>
<dbReference type="Gene3D" id="3.40.50.720">
    <property type="entry name" value="NAD(P)-binding Rossmann-like Domain"/>
    <property type="match status" value="1"/>
</dbReference>
<dbReference type="InterPro" id="IPR036188">
    <property type="entry name" value="FAD/NAD-bd_sf"/>
</dbReference>
<keyword evidence="4" id="KW-0560">Oxidoreductase</keyword>
<dbReference type="PRINTS" id="PR00368">
    <property type="entry name" value="FADPNR"/>
</dbReference>
<gene>
    <name evidence="6" type="ORF">K8V08_07420</name>
</gene>